<protein>
    <submittedName>
        <fullName evidence="3">DUF58 domain-containing protein</fullName>
    </submittedName>
</protein>
<keyword evidence="4" id="KW-1185">Reference proteome</keyword>
<evidence type="ECO:0000259" key="2">
    <source>
        <dbReference type="Pfam" id="PF01882"/>
    </source>
</evidence>
<dbReference type="Proteomes" id="UP001595699">
    <property type="component" value="Unassembled WGS sequence"/>
</dbReference>
<dbReference type="PANTHER" id="PTHR33608">
    <property type="entry name" value="BLL2464 PROTEIN"/>
    <property type="match status" value="1"/>
</dbReference>
<dbReference type="SUPFAM" id="SSF53300">
    <property type="entry name" value="vWA-like"/>
    <property type="match status" value="1"/>
</dbReference>
<evidence type="ECO:0000256" key="1">
    <source>
        <dbReference type="SAM" id="MobiDB-lite"/>
    </source>
</evidence>
<comment type="caution">
    <text evidence="3">The sequence shown here is derived from an EMBL/GenBank/DDBJ whole genome shotgun (WGS) entry which is preliminary data.</text>
</comment>
<reference evidence="4" key="1">
    <citation type="journal article" date="2019" name="Int. J. Syst. Evol. Microbiol.">
        <title>The Global Catalogue of Microorganisms (GCM) 10K type strain sequencing project: providing services to taxonomists for standard genome sequencing and annotation.</title>
        <authorList>
            <consortium name="The Broad Institute Genomics Platform"/>
            <consortium name="The Broad Institute Genome Sequencing Center for Infectious Disease"/>
            <person name="Wu L."/>
            <person name="Ma J."/>
        </authorList>
    </citation>
    <scope>NUCLEOTIDE SEQUENCE [LARGE SCALE GENOMIC DNA]</scope>
    <source>
        <strain evidence="4">CGMCC 4.7241</strain>
    </source>
</reference>
<dbReference type="EMBL" id="JBHRZH010000015">
    <property type="protein sequence ID" value="MFC3762578.1"/>
    <property type="molecule type" value="Genomic_DNA"/>
</dbReference>
<evidence type="ECO:0000313" key="4">
    <source>
        <dbReference type="Proteomes" id="UP001595699"/>
    </source>
</evidence>
<dbReference type="Pfam" id="PF01882">
    <property type="entry name" value="DUF58"/>
    <property type="match status" value="1"/>
</dbReference>
<accession>A0ABV7YEM0</accession>
<proteinExistence type="predicted"/>
<feature type="domain" description="DUF58" evidence="2">
    <location>
        <begin position="47"/>
        <end position="272"/>
    </location>
</feature>
<organism evidence="3 4">
    <name type="scientific">Tenggerimyces flavus</name>
    <dbReference type="NCBI Taxonomy" id="1708749"/>
    <lineage>
        <taxon>Bacteria</taxon>
        <taxon>Bacillati</taxon>
        <taxon>Actinomycetota</taxon>
        <taxon>Actinomycetes</taxon>
        <taxon>Propionibacteriales</taxon>
        <taxon>Nocardioidaceae</taxon>
        <taxon>Tenggerimyces</taxon>
    </lineage>
</organism>
<name>A0ABV7YEM0_9ACTN</name>
<gene>
    <name evidence="3" type="ORF">ACFOUW_17175</name>
</gene>
<sequence>MKHEPASIVDRSRALRSLELAVRRRLEGFMHGDYTGLRSGPGSEPNEARPYQPGQDDVRRMDWNVTARSLEPHVRSPLSERELETWALVDGSASMDFGTALAEKRDLAVAIVAAVGLLADRPGNRLGVRVAYGSELVRIPARTGGAAMRNTLRTLLALPRIPPAGQPATNLAAAIGRLHRDHPRPGLRVIASDFLEAPGDDPEAPSWATPLRRLAARHEVIAVEVVDPRELDLPEVGLLTLVDPETGRRREVQTSRRKVRSLYAAAARAHRERTKAAFRSAGAAHLLLRTDRDWVRDVASFAAARRRSAARRPPGGRTNVR</sequence>
<dbReference type="InterPro" id="IPR002881">
    <property type="entry name" value="DUF58"/>
</dbReference>
<feature type="region of interest" description="Disordered" evidence="1">
    <location>
        <begin position="33"/>
        <end position="58"/>
    </location>
</feature>
<dbReference type="InterPro" id="IPR036465">
    <property type="entry name" value="vWFA_dom_sf"/>
</dbReference>
<dbReference type="RefSeq" id="WP_205118864.1">
    <property type="nucleotide sequence ID" value="NZ_JAFBCM010000001.1"/>
</dbReference>
<evidence type="ECO:0000313" key="3">
    <source>
        <dbReference type="EMBL" id="MFC3762578.1"/>
    </source>
</evidence>
<dbReference type="PANTHER" id="PTHR33608:SF6">
    <property type="entry name" value="BLL2464 PROTEIN"/>
    <property type="match status" value="1"/>
</dbReference>